<feature type="region of interest" description="Disordered" evidence="1">
    <location>
        <begin position="129"/>
        <end position="148"/>
    </location>
</feature>
<dbReference type="Pfam" id="PF24855">
    <property type="entry name" value="DUF7729"/>
    <property type="match status" value="1"/>
</dbReference>
<evidence type="ECO:0000313" key="6">
    <source>
        <dbReference type="EMBL" id="KAE9982074.1"/>
    </source>
</evidence>
<name>A0A8H3U707_VENIN</name>
<gene>
    <name evidence="5" type="ORF">BLS_007137</name>
    <name evidence="6" type="ORF">EG327_005967</name>
    <name evidence="4" type="ORF">EG328_010667</name>
</gene>
<dbReference type="Proteomes" id="UP000490939">
    <property type="component" value="Unassembled WGS sequence"/>
</dbReference>
<feature type="transmembrane region" description="Helical" evidence="2">
    <location>
        <begin position="369"/>
        <end position="387"/>
    </location>
</feature>
<keyword evidence="2" id="KW-1133">Transmembrane helix</keyword>
<evidence type="ECO:0000256" key="2">
    <source>
        <dbReference type="SAM" id="Phobius"/>
    </source>
</evidence>
<evidence type="ECO:0000313" key="8">
    <source>
        <dbReference type="Proteomes" id="UP000490939"/>
    </source>
</evidence>
<dbReference type="OrthoDB" id="2564812at2759"/>
<feature type="domain" description="DUF7729" evidence="3">
    <location>
        <begin position="152"/>
        <end position="357"/>
    </location>
</feature>
<keyword evidence="2" id="KW-0812">Transmembrane</keyword>
<dbReference type="EMBL" id="WNWS01000717">
    <property type="protein sequence ID" value="KAE9964236.1"/>
    <property type="molecule type" value="Genomic_DNA"/>
</dbReference>
<evidence type="ECO:0000313" key="4">
    <source>
        <dbReference type="EMBL" id="KAE9964236.1"/>
    </source>
</evidence>
<feature type="compositionally biased region" description="Low complexity" evidence="1">
    <location>
        <begin position="129"/>
        <end position="139"/>
    </location>
</feature>
<dbReference type="EMBL" id="WNWR01000347">
    <property type="protein sequence ID" value="KAE9982074.1"/>
    <property type="molecule type" value="Genomic_DNA"/>
</dbReference>
<comment type="caution">
    <text evidence="4">The sequence shown here is derived from an EMBL/GenBank/DDBJ whole genome shotgun (WGS) entry which is preliminary data.</text>
</comment>
<evidence type="ECO:0000313" key="7">
    <source>
        <dbReference type="Proteomes" id="UP000447873"/>
    </source>
</evidence>
<protein>
    <recommendedName>
        <fullName evidence="3">DUF7729 domain-containing protein</fullName>
    </recommendedName>
</protein>
<dbReference type="InterPro" id="IPR056146">
    <property type="entry name" value="DUF7729"/>
</dbReference>
<sequence>MKFAGQSSQFSPRKYNTEFNISEAEHKGVPSAYASQTKDLRSYKTNGPRHRRKVKSDARLARTISTRVSLMTLLFVVVLFFNGTVAQERVHPALQKAARKELLFNRRPAPDSPHRRALIGRAAIPTTAAATSNPATSTTGIATAPGTDKGTLPQPFDTTLGNNFTSTACPAYFTKFLADPVFQACYPFSLLLQTSHAFFEAEKNYVKTTIALDASCNANFAKCNTLMQSIAYKIKQPEVCGTDYTSQNPLVLQATNGLLAYASMYQAGCLKDPAGSYCFANAITGTNSSLADVYPYWLPLGTEMPSGVRATCTTCLKNTMGIFRVAASNSTLPISKTYVAAAQLINIGCGPDYVSDSIDFRTSSAARTFSLSMTPAVTILVMLIAILR</sequence>
<keyword evidence="8" id="KW-1185">Reference proteome</keyword>
<accession>A0A8H3U707</accession>
<dbReference type="AlphaFoldDB" id="A0A8H3U707"/>
<reference evidence="4 7" key="1">
    <citation type="submission" date="2018-12" db="EMBL/GenBank/DDBJ databases">
        <title>Venturia inaequalis Genome Resource.</title>
        <authorList>
            <person name="Lichtner F.J."/>
        </authorList>
    </citation>
    <scope>NUCLEOTIDE SEQUENCE [LARGE SCALE GENOMIC DNA]</scope>
    <source>
        <strain evidence="4 7">120213</strain>
        <strain evidence="5">Bline_iso_100314</strain>
        <strain evidence="6 8">DMI_063113</strain>
    </source>
</reference>
<keyword evidence="2" id="KW-0472">Membrane</keyword>
<evidence type="ECO:0000259" key="3">
    <source>
        <dbReference type="Pfam" id="PF24855"/>
    </source>
</evidence>
<dbReference type="Proteomes" id="UP000447873">
    <property type="component" value="Unassembled WGS sequence"/>
</dbReference>
<dbReference type="EMBL" id="WNWQ01000545">
    <property type="protein sequence ID" value="KAE9966237.1"/>
    <property type="molecule type" value="Genomic_DNA"/>
</dbReference>
<dbReference type="Proteomes" id="UP000433883">
    <property type="component" value="Unassembled WGS sequence"/>
</dbReference>
<feature type="transmembrane region" description="Helical" evidence="2">
    <location>
        <begin position="60"/>
        <end position="81"/>
    </location>
</feature>
<evidence type="ECO:0000256" key="1">
    <source>
        <dbReference type="SAM" id="MobiDB-lite"/>
    </source>
</evidence>
<organism evidence="4 7">
    <name type="scientific">Venturia inaequalis</name>
    <name type="common">Apple scab fungus</name>
    <dbReference type="NCBI Taxonomy" id="5025"/>
    <lineage>
        <taxon>Eukaryota</taxon>
        <taxon>Fungi</taxon>
        <taxon>Dikarya</taxon>
        <taxon>Ascomycota</taxon>
        <taxon>Pezizomycotina</taxon>
        <taxon>Dothideomycetes</taxon>
        <taxon>Pleosporomycetidae</taxon>
        <taxon>Venturiales</taxon>
        <taxon>Venturiaceae</taxon>
        <taxon>Venturia</taxon>
    </lineage>
</organism>
<evidence type="ECO:0000313" key="5">
    <source>
        <dbReference type="EMBL" id="KAE9966237.1"/>
    </source>
</evidence>
<proteinExistence type="predicted"/>
<dbReference type="PANTHER" id="PTHR39460:SF1">
    <property type="entry name" value="C6 TRANSCRIPTION FACTOR"/>
    <property type="match status" value="1"/>
</dbReference>
<dbReference type="PANTHER" id="PTHR39460">
    <property type="entry name" value="EXPRESSED PROTEIN"/>
    <property type="match status" value="1"/>
</dbReference>